<name>A0ACD1ADK9_9FIRM</name>
<evidence type="ECO:0000313" key="2">
    <source>
        <dbReference type="Proteomes" id="UP000594014"/>
    </source>
</evidence>
<reference evidence="1" key="1">
    <citation type="submission" date="2019-08" db="EMBL/GenBank/DDBJ databases">
        <title>Genome sequence of Clostridiales bacterium MT110.</title>
        <authorList>
            <person name="Cao J."/>
        </authorList>
    </citation>
    <scope>NUCLEOTIDE SEQUENCE</scope>
    <source>
        <strain evidence="1">MT110</strain>
    </source>
</reference>
<gene>
    <name evidence="1" type="ORF">FRZ06_13535</name>
</gene>
<proteinExistence type="predicted"/>
<evidence type="ECO:0000313" key="1">
    <source>
        <dbReference type="EMBL" id="QOX64291.1"/>
    </source>
</evidence>
<dbReference type="Proteomes" id="UP000594014">
    <property type="component" value="Chromosome"/>
</dbReference>
<protein>
    <submittedName>
        <fullName evidence="1">MBL fold metallo-hydrolase</fullName>
    </submittedName>
</protein>
<sequence length="272" mass="31265">MSGGSGCSAAGERKGEGMYIYHMTNSGLLISTNGVKFLVDGIFSRNNLFNPLDAEMENGIMDSVGPFAGVDCLLFTHCHEDHYDGTKVKRYLEDNPSTSLILPEDAVFGRELREYYQQEERICLLDRKLDHQVFHVKNTEVHLIRTKHLDYASAECDSHYSIIIDDGVNRIGIAGDIELNDEETEKVFSGKRFDAVFLNPVVLYRKSWIGNFISINSEKKYIYHIPSEEHDRLMYRKMTLYHYSMMKNKLVNCELLLNKMQKISLKRTKKSA</sequence>
<keyword evidence="2" id="KW-1185">Reference proteome</keyword>
<accession>A0ACD1ADK9</accession>
<organism evidence="1 2">
    <name type="scientific">Anoxybacterium hadale</name>
    <dbReference type="NCBI Taxonomy" id="3408580"/>
    <lineage>
        <taxon>Bacteria</taxon>
        <taxon>Bacillati</taxon>
        <taxon>Bacillota</taxon>
        <taxon>Clostridia</taxon>
        <taxon>Peptostreptococcales</taxon>
        <taxon>Anaerovoracaceae</taxon>
        <taxon>Anoxybacterium</taxon>
    </lineage>
</organism>
<dbReference type="EMBL" id="CP042469">
    <property type="protein sequence ID" value="QOX64291.1"/>
    <property type="molecule type" value="Genomic_DNA"/>
</dbReference>